<sequence>MMWRATGSRTLTTTHGASCAPPSLLRGSRSPSFHLAACRSSQQQQQQQSTVRLGKLRCGRDVKQHTRQLLQEKGRLVGNYHDFGVVVNLRCCALQEPRSSAAIPESVGGGGGGDENGGFTPDSQKTGSPRKLASAAAAATTQESEEGGGPLLATSTANTSAPSTAAPSYSAREIWAARAEDSIEKVIFDFRFLTLLAIGGSLAGSLLCFLKGCGFVYECFNVKRFITGKVLFKLVEAVDVYLFGTVLLIFGMGVYGLFISNVSSDTKAADDRALQNTSLFGLFLLKARPRWMCIGSLDQLKTKLGHVIVMILLVKMFEKSKRVLITSSIDLLGYSFSIFLSSTSLYVLHRLHHG</sequence>
<keyword evidence="2" id="KW-0472">Membrane</keyword>
<dbReference type="Pfam" id="PF03350">
    <property type="entry name" value="UPF0114"/>
    <property type="match status" value="1"/>
</dbReference>
<name>A0ABP1B7U1_9BRYO</name>
<dbReference type="EMBL" id="OZ023703">
    <property type="protein sequence ID" value="CAK9871232.1"/>
    <property type="molecule type" value="Genomic_DNA"/>
</dbReference>
<organism evidence="3 4">
    <name type="scientific">Sphagnum jensenii</name>
    <dbReference type="NCBI Taxonomy" id="128206"/>
    <lineage>
        <taxon>Eukaryota</taxon>
        <taxon>Viridiplantae</taxon>
        <taxon>Streptophyta</taxon>
        <taxon>Embryophyta</taxon>
        <taxon>Bryophyta</taxon>
        <taxon>Sphagnophytina</taxon>
        <taxon>Sphagnopsida</taxon>
        <taxon>Sphagnales</taxon>
        <taxon>Sphagnaceae</taxon>
        <taxon>Sphagnum</taxon>
    </lineage>
</organism>
<feature type="compositionally biased region" description="Polar residues" evidence="1">
    <location>
        <begin position="7"/>
        <end position="16"/>
    </location>
</feature>
<feature type="region of interest" description="Disordered" evidence="1">
    <location>
        <begin position="102"/>
        <end position="165"/>
    </location>
</feature>
<keyword evidence="2" id="KW-0812">Transmembrane</keyword>
<evidence type="ECO:0000313" key="3">
    <source>
        <dbReference type="EMBL" id="CAK9871232.1"/>
    </source>
</evidence>
<feature type="compositionally biased region" description="Low complexity" evidence="1">
    <location>
        <begin position="133"/>
        <end position="142"/>
    </location>
</feature>
<evidence type="ECO:0000313" key="4">
    <source>
        <dbReference type="Proteomes" id="UP001497522"/>
    </source>
</evidence>
<dbReference type="Proteomes" id="UP001497522">
    <property type="component" value="Chromosome 2"/>
</dbReference>
<feature type="transmembrane region" description="Helical" evidence="2">
    <location>
        <begin position="237"/>
        <end position="258"/>
    </location>
</feature>
<evidence type="ECO:0000256" key="1">
    <source>
        <dbReference type="SAM" id="MobiDB-lite"/>
    </source>
</evidence>
<keyword evidence="4" id="KW-1185">Reference proteome</keyword>
<keyword evidence="2" id="KW-1133">Transmembrane helix</keyword>
<dbReference type="InterPro" id="IPR005134">
    <property type="entry name" value="UPF0114"/>
</dbReference>
<gene>
    <name evidence="3" type="ORF">CSSPJE1EN2_LOCUS13900</name>
</gene>
<feature type="compositionally biased region" description="Gly residues" evidence="1">
    <location>
        <begin position="107"/>
        <end position="116"/>
    </location>
</feature>
<reference evidence="3 4" key="1">
    <citation type="submission" date="2024-03" db="EMBL/GenBank/DDBJ databases">
        <authorList>
            <consortium name="ELIXIR-Norway"/>
            <consortium name="Elixir Norway"/>
        </authorList>
    </citation>
    <scope>NUCLEOTIDE SEQUENCE [LARGE SCALE GENOMIC DNA]</scope>
</reference>
<feature type="transmembrane region" description="Helical" evidence="2">
    <location>
        <begin position="323"/>
        <end position="348"/>
    </location>
</feature>
<accession>A0ABP1B7U1</accession>
<proteinExistence type="predicted"/>
<feature type="region of interest" description="Disordered" evidence="1">
    <location>
        <begin position="1"/>
        <end position="24"/>
    </location>
</feature>
<feature type="compositionally biased region" description="Low complexity" evidence="1">
    <location>
        <begin position="153"/>
        <end position="165"/>
    </location>
</feature>
<dbReference type="PANTHER" id="PTHR31721">
    <property type="entry name" value="OS06G0710300 PROTEIN"/>
    <property type="match status" value="1"/>
</dbReference>
<protein>
    <submittedName>
        <fullName evidence="3">Uncharacterized protein</fullName>
    </submittedName>
</protein>
<dbReference type="PANTHER" id="PTHR31721:SF1">
    <property type="entry name" value="OS07G0656700 PROTEIN"/>
    <property type="match status" value="1"/>
</dbReference>
<evidence type="ECO:0000256" key="2">
    <source>
        <dbReference type="SAM" id="Phobius"/>
    </source>
</evidence>
<feature type="transmembrane region" description="Helical" evidence="2">
    <location>
        <begin position="192"/>
        <end position="217"/>
    </location>
</feature>